<dbReference type="InterPro" id="IPR001584">
    <property type="entry name" value="Integrase_cat-core"/>
</dbReference>
<dbReference type="InterPro" id="IPR003314">
    <property type="entry name" value="Mu-type_HTH"/>
</dbReference>
<dbReference type="RefSeq" id="WP_007346585.1">
    <property type="nucleotide sequence ID" value="NZ_CALY02000057.1"/>
</dbReference>
<dbReference type="EMBL" id="AILY01000008">
    <property type="protein sequence ID" value="EJF87157.1"/>
    <property type="molecule type" value="Genomic_DNA"/>
</dbReference>
<feature type="domain" description="Integrase catalytic" evidence="1">
    <location>
        <begin position="250"/>
        <end position="387"/>
    </location>
</feature>
<dbReference type="GO" id="GO:0003677">
    <property type="term" value="F:DNA binding"/>
    <property type="evidence" value="ECO:0007669"/>
    <property type="project" value="InterPro"/>
</dbReference>
<name>J1JQR7_9HYPH</name>
<keyword evidence="4" id="KW-1185">Reference proteome</keyword>
<sequence>MKEWFTIAELAEAALPGLPSTYKSLENHGRAYWRKNAELSRKVGGKTKPVWEYHISLLPEGARTALLVRCGGGCVAQQSQGEKKAEQRDQKTSVWERYEGLSKAHKRRCEERLKALCSMDDLLQAGMGVHDAASLCAVQFGVSCRSLFHWRQMVEGYERPDWLAALAPCYGEENVSQFAPCHEGAWEVLCSDYLRSSRPAFSACYRRMVMVAREKGWAPIPSERALRRRFKAQVSKAVVVLAREGEEKAKKLYPAQRRDRSSLHALQAVNMDGHKLDVFVSVPWEQKPVRLYLIAIQDLYSGKILSWRLSDAESWEIVRLVIGDMVEAYGIPERMTLDNGRAFTSKWISGGVQNRFRFKIKPDDPQGLLTSLGVQLHWTTPYSGQSKPIERAWRDLAEAISKHPFCAGAYTGNKPDAKPEDYGKRAIGFEEFKTHVGAQIVAHNGQAGRKAFNCAGRSFDETFAESLTAEGTIIRQATAAQRALWLLTSEALRTQKGTGEIHFYGNRYWARALNEYAGKRVIVRFDPDHLHQDLRVYDLNNRLLCMAACLADVGFYDQQAARLNRRLRKEYVKAVKAEKQLAAKLAPDHLADVYRRLERKEDGSKSKPVVKPKVSRLMPNHAGNLALKANSCEDLGDDEALGAREFSQHLHKALRRLSASDEGREVIKFPKR</sequence>
<dbReference type="InterPro" id="IPR012337">
    <property type="entry name" value="RNaseH-like_sf"/>
</dbReference>
<evidence type="ECO:0008006" key="5">
    <source>
        <dbReference type="Google" id="ProtNLM"/>
    </source>
</evidence>
<dbReference type="Gene3D" id="3.30.420.10">
    <property type="entry name" value="Ribonuclease H-like superfamily/Ribonuclease H"/>
    <property type="match status" value="1"/>
</dbReference>
<evidence type="ECO:0000259" key="2">
    <source>
        <dbReference type="PROSITE" id="PS51702"/>
    </source>
</evidence>
<dbReference type="Pfam" id="PF02914">
    <property type="entry name" value="DDE_2"/>
    <property type="match status" value="1"/>
</dbReference>
<dbReference type="Pfam" id="PF02316">
    <property type="entry name" value="HTH_Tnp_Mu_1"/>
    <property type="match status" value="1"/>
</dbReference>
<comment type="caution">
    <text evidence="3">The sequence shown here is derived from an EMBL/GenBank/DDBJ whole genome shotgun (WGS) entry which is preliminary data.</text>
</comment>
<dbReference type="SUPFAM" id="SSF46689">
    <property type="entry name" value="Homeodomain-like"/>
    <property type="match status" value="2"/>
</dbReference>
<protein>
    <recommendedName>
        <fullName evidence="5">Integrase catalytic domain-containing protein</fullName>
    </recommendedName>
</protein>
<dbReference type="GO" id="GO:0006313">
    <property type="term" value="P:DNA transposition"/>
    <property type="evidence" value="ECO:0007669"/>
    <property type="project" value="InterPro"/>
</dbReference>
<dbReference type="PROSITE" id="PS51702">
    <property type="entry name" value="HTH_MU"/>
    <property type="match status" value="1"/>
</dbReference>
<dbReference type="PATRIC" id="fig|1094556.3.peg.367"/>
<evidence type="ECO:0000313" key="4">
    <source>
        <dbReference type="Proteomes" id="UP000001077"/>
    </source>
</evidence>
<dbReference type="Pfam" id="PF09039">
    <property type="entry name" value="HTH_Tnp_Mu_2"/>
    <property type="match status" value="1"/>
</dbReference>
<dbReference type="InterPro" id="IPR004189">
    <property type="entry name" value="Phage_Mu_transposase"/>
</dbReference>
<dbReference type="SUPFAM" id="SSF46955">
    <property type="entry name" value="Putative DNA-binding domain"/>
    <property type="match status" value="1"/>
</dbReference>
<dbReference type="InterPro" id="IPR015126">
    <property type="entry name" value="Mu_I-gamma"/>
</dbReference>
<dbReference type="Gene3D" id="2.30.30.130">
    <property type="entry name" value="Transposase, Mu, C-terminal"/>
    <property type="match status" value="1"/>
</dbReference>
<dbReference type="HOGENOM" id="CLU_027265_1_0_5"/>
<gene>
    <name evidence="3" type="ORF">MCY_00281</name>
</gene>
<dbReference type="eggNOG" id="COG2801">
    <property type="taxonomic scope" value="Bacteria"/>
</dbReference>
<dbReference type="InterPro" id="IPR015378">
    <property type="entry name" value="Transposase-like_Mu_C"/>
</dbReference>
<proteinExistence type="predicted"/>
<dbReference type="InterPro" id="IPR009061">
    <property type="entry name" value="DNA-bd_dom_put_sf"/>
</dbReference>
<evidence type="ECO:0000313" key="3">
    <source>
        <dbReference type="EMBL" id="EJF87157.1"/>
    </source>
</evidence>
<dbReference type="Gene3D" id="1.10.10.60">
    <property type="entry name" value="Homeodomain-like"/>
    <property type="match status" value="2"/>
</dbReference>
<evidence type="ECO:0000259" key="1">
    <source>
        <dbReference type="PROSITE" id="PS50994"/>
    </source>
</evidence>
<dbReference type="InterPro" id="IPR009057">
    <property type="entry name" value="Homeodomain-like_sf"/>
</dbReference>
<dbReference type="Proteomes" id="UP000001077">
    <property type="component" value="Unassembled WGS sequence"/>
</dbReference>
<dbReference type="GO" id="GO:0015074">
    <property type="term" value="P:DNA integration"/>
    <property type="evidence" value="ECO:0007669"/>
    <property type="project" value="InterPro"/>
</dbReference>
<dbReference type="AlphaFoldDB" id="J1JQR7"/>
<dbReference type="InterPro" id="IPR036388">
    <property type="entry name" value="WH-like_DNA-bd_sf"/>
</dbReference>
<dbReference type="SUPFAM" id="SSF53098">
    <property type="entry name" value="Ribonuclease H-like"/>
    <property type="match status" value="1"/>
</dbReference>
<reference evidence="3 4" key="1">
    <citation type="submission" date="2012-03" db="EMBL/GenBank/DDBJ databases">
        <title>The Genome Sequence of Bartonella rattimassiliensis 15908.</title>
        <authorList>
            <consortium name="The Broad Institute Genome Sequencing Platform"/>
            <consortium name="The Broad Institute Genome Sequencing Center for Infectious Disease"/>
            <person name="Feldgarden M."/>
            <person name="Kirby J."/>
            <person name="Kosoy M."/>
            <person name="Birtles R."/>
            <person name="Probert W.S."/>
            <person name="Chiaraviglio L."/>
            <person name="Young S.K."/>
            <person name="Zeng Q."/>
            <person name="Gargeya S."/>
            <person name="Fitzgerald M."/>
            <person name="Haas B."/>
            <person name="Abouelleil A."/>
            <person name="Alvarado L."/>
            <person name="Arachchi H.M."/>
            <person name="Berlin A."/>
            <person name="Chapman S.B."/>
            <person name="Gearin G."/>
            <person name="Goldberg J."/>
            <person name="Griggs A."/>
            <person name="Gujja S."/>
            <person name="Hansen M."/>
            <person name="Heiman D."/>
            <person name="Howarth C."/>
            <person name="Larimer J."/>
            <person name="Lui A."/>
            <person name="MacDonald P.J.P."/>
            <person name="McCowen C."/>
            <person name="Montmayeur A."/>
            <person name="Murphy C."/>
            <person name="Neiman D."/>
            <person name="Pearson M."/>
            <person name="Priest M."/>
            <person name="Roberts A."/>
            <person name="Saif S."/>
            <person name="Shea T."/>
            <person name="Sisk P."/>
            <person name="Stolte C."/>
            <person name="Sykes S."/>
            <person name="Wortman J."/>
            <person name="Nusbaum C."/>
            <person name="Birren B."/>
        </authorList>
    </citation>
    <scope>NUCLEOTIDE SEQUENCE [LARGE SCALE GENOMIC DNA]</scope>
    <source>
        <strain evidence="3 4">15908</strain>
    </source>
</reference>
<dbReference type="STRING" id="1094556.MCY_00281"/>
<dbReference type="SUPFAM" id="SSF50610">
    <property type="entry name" value="mu transposase, C-terminal domain"/>
    <property type="match status" value="1"/>
</dbReference>
<accession>J1JQR7</accession>
<dbReference type="PROSITE" id="PS50994">
    <property type="entry name" value="INTEGRASE"/>
    <property type="match status" value="1"/>
</dbReference>
<dbReference type="Pfam" id="PF09299">
    <property type="entry name" value="Mu-transpos_C"/>
    <property type="match status" value="1"/>
</dbReference>
<feature type="domain" description="HTH Mu-type" evidence="2">
    <location>
        <begin position="3"/>
        <end position="74"/>
    </location>
</feature>
<dbReference type="InterPro" id="IPR009004">
    <property type="entry name" value="Transposase_Mu_C"/>
</dbReference>
<dbReference type="OrthoDB" id="5287589at2"/>
<dbReference type="GO" id="GO:0004803">
    <property type="term" value="F:transposase activity"/>
    <property type="evidence" value="ECO:0007669"/>
    <property type="project" value="InterPro"/>
</dbReference>
<dbReference type="InterPro" id="IPR036397">
    <property type="entry name" value="RNaseH_sf"/>
</dbReference>
<dbReference type="Gene3D" id="1.10.10.10">
    <property type="entry name" value="Winged helix-like DNA-binding domain superfamily/Winged helix DNA-binding domain"/>
    <property type="match status" value="1"/>
</dbReference>
<organism evidence="3 4">
    <name type="scientific">Bartonella rattimassiliensis 15908</name>
    <dbReference type="NCBI Taxonomy" id="1094556"/>
    <lineage>
        <taxon>Bacteria</taxon>
        <taxon>Pseudomonadati</taxon>
        <taxon>Pseudomonadota</taxon>
        <taxon>Alphaproteobacteria</taxon>
        <taxon>Hyphomicrobiales</taxon>
        <taxon>Bartonellaceae</taxon>
        <taxon>Bartonella</taxon>
    </lineage>
</organism>